<reference evidence="11" key="1">
    <citation type="submission" date="2016-10" db="EMBL/GenBank/DDBJ databases">
        <authorList>
            <person name="Varghese N."/>
            <person name="Submissions S."/>
        </authorList>
    </citation>
    <scope>NUCLEOTIDE SEQUENCE [LARGE SCALE GENOMIC DNA]</scope>
    <source>
        <strain evidence="11">DSM 18609</strain>
    </source>
</reference>
<evidence type="ECO:0000256" key="8">
    <source>
        <dbReference type="SAM" id="Phobius"/>
    </source>
</evidence>
<dbReference type="AlphaFoldDB" id="A0A1G6LXV6"/>
<feature type="transmembrane region" description="Helical" evidence="8">
    <location>
        <begin position="83"/>
        <end position="103"/>
    </location>
</feature>
<feature type="transmembrane region" description="Helical" evidence="8">
    <location>
        <begin position="301"/>
        <end position="319"/>
    </location>
</feature>
<feature type="transmembrane region" description="Helical" evidence="8">
    <location>
        <begin position="159"/>
        <end position="190"/>
    </location>
</feature>
<dbReference type="Pfam" id="PF13231">
    <property type="entry name" value="PMT_2"/>
    <property type="match status" value="1"/>
</dbReference>
<feature type="domain" description="Glycosyltransferase RgtA/B/C/D-like" evidence="9">
    <location>
        <begin position="62"/>
        <end position="219"/>
    </location>
</feature>
<dbReference type="PANTHER" id="PTHR33908">
    <property type="entry name" value="MANNOSYLTRANSFERASE YKCB-RELATED"/>
    <property type="match status" value="1"/>
</dbReference>
<feature type="transmembrane region" description="Helical" evidence="8">
    <location>
        <begin position="278"/>
        <end position="295"/>
    </location>
</feature>
<feature type="transmembrane region" description="Helical" evidence="8">
    <location>
        <begin position="331"/>
        <end position="350"/>
    </location>
</feature>
<dbReference type="PANTHER" id="PTHR33908:SF11">
    <property type="entry name" value="MEMBRANE PROTEIN"/>
    <property type="match status" value="1"/>
</dbReference>
<evidence type="ECO:0000256" key="1">
    <source>
        <dbReference type="ARBA" id="ARBA00004651"/>
    </source>
</evidence>
<evidence type="ECO:0000256" key="6">
    <source>
        <dbReference type="ARBA" id="ARBA00022989"/>
    </source>
</evidence>
<dbReference type="STRING" id="390242.SAMN04488024_102174"/>
<accession>A0A1G6LXV6</accession>
<dbReference type="Proteomes" id="UP000199455">
    <property type="component" value="Unassembled WGS sequence"/>
</dbReference>
<keyword evidence="7 8" id="KW-0472">Membrane</keyword>
<evidence type="ECO:0000313" key="10">
    <source>
        <dbReference type="EMBL" id="SDC48102.1"/>
    </source>
</evidence>
<evidence type="ECO:0000313" key="11">
    <source>
        <dbReference type="Proteomes" id="UP000199455"/>
    </source>
</evidence>
<dbReference type="InterPro" id="IPR050297">
    <property type="entry name" value="LipidA_mod_glycosyltrf_83"/>
</dbReference>
<comment type="subcellular location">
    <subcellularLocation>
        <location evidence="1">Cell membrane</location>
        <topology evidence="1">Multi-pass membrane protein</topology>
    </subcellularLocation>
</comment>
<protein>
    <submittedName>
        <fullName evidence="10">Dolichyl-phosphate-mannose-protein mannosyltransferase</fullName>
    </submittedName>
</protein>
<keyword evidence="3 10" id="KW-0328">Glycosyltransferase</keyword>
<feature type="transmembrane region" description="Helical" evidence="8">
    <location>
        <begin position="202"/>
        <end position="221"/>
    </location>
</feature>
<evidence type="ECO:0000256" key="7">
    <source>
        <dbReference type="ARBA" id="ARBA00023136"/>
    </source>
</evidence>
<evidence type="ECO:0000256" key="2">
    <source>
        <dbReference type="ARBA" id="ARBA00022475"/>
    </source>
</evidence>
<evidence type="ECO:0000259" key="9">
    <source>
        <dbReference type="Pfam" id="PF13231"/>
    </source>
</evidence>
<dbReference type="GO" id="GO:0005886">
    <property type="term" value="C:plasma membrane"/>
    <property type="evidence" value="ECO:0007669"/>
    <property type="project" value="UniProtKB-SubCell"/>
</dbReference>
<organism evidence="10 11">
    <name type="scientific">Pedobacter soli</name>
    <dbReference type="NCBI Taxonomy" id="390242"/>
    <lineage>
        <taxon>Bacteria</taxon>
        <taxon>Pseudomonadati</taxon>
        <taxon>Bacteroidota</taxon>
        <taxon>Sphingobacteriia</taxon>
        <taxon>Sphingobacteriales</taxon>
        <taxon>Sphingobacteriaceae</taxon>
        <taxon>Pedobacter</taxon>
    </lineage>
</organism>
<keyword evidence="6 8" id="KW-1133">Transmembrane helix</keyword>
<keyword evidence="11" id="KW-1185">Reference proteome</keyword>
<dbReference type="InterPro" id="IPR038731">
    <property type="entry name" value="RgtA/B/C-like"/>
</dbReference>
<dbReference type="EMBL" id="FMZH01000002">
    <property type="protein sequence ID" value="SDC48102.1"/>
    <property type="molecule type" value="Genomic_DNA"/>
</dbReference>
<dbReference type="GO" id="GO:0009103">
    <property type="term" value="P:lipopolysaccharide biosynthetic process"/>
    <property type="evidence" value="ECO:0007669"/>
    <property type="project" value="UniProtKB-ARBA"/>
</dbReference>
<feature type="transmembrane region" description="Helical" evidence="8">
    <location>
        <begin position="55"/>
        <end position="76"/>
    </location>
</feature>
<proteinExistence type="predicted"/>
<feature type="transmembrane region" description="Helical" evidence="8">
    <location>
        <begin position="252"/>
        <end position="271"/>
    </location>
</feature>
<feature type="transmembrane region" description="Helical" evidence="8">
    <location>
        <begin position="15"/>
        <end position="35"/>
    </location>
</feature>
<feature type="transmembrane region" description="Helical" evidence="8">
    <location>
        <begin position="134"/>
        <end position="153"/>
    </location>
</feature>
<evidence type="ECO:0000256" key="4">
    <source>
        <dbReference type="ARBA" id="ARBA00022679"/>
    </source>
</evidence>
<feature type="transmembrane region" description="Helical" evidence="8">
    <location>
        <begin position="109"/>
        <end position="127"/>
    </location>
</feature>
<evidence type="ECO:0000256" key="3">
    <source>
        <dbReference type="ARBA" id="ARBA00022676"/>
    </source>
</evidence>
<keyword evidence="4 10" id="KW-0808">Transferase</keyword>
<evidence type="ECO:0000256" key="5">
    <source>
        <dbReference type="ARBA" id="ARBA00022692"/>
    </source>
</evidence>
<dbReference type="GO" id="GO:0016763">
    <property type="term" value="F:pentosyltransferase activity"/>
    <property type="evidence" value="ECO:0007669"/>
    <property type="project" value="TreeGrafter"/>
</dbReference>
<sequence length="521" mass="59331">MVNNINFRKSTSAQLDVLVLGGFVLVKLILPFFLVNTAYSLHRDEFLHLDQAHHLAWGFQSVPPLTSIFAVIIQFLGGSEAAVRLVTASIGALTLIFTWKIVAEFKGRLYAKALSAIALICCAVGRLDLLFQPNAFDILSWTAIYFFLIRYFNTRANKYLYLTGVALGIGFLNKYSICFLIAGLIPALFIANQRKIYASKHLYGAGLIALLIMLPNLLWQYHHHFPVVGHMKELARTQLDKINRVDFLKDQLLYYFNIIFIVLAGLWALVLSKTFSSYRWIVIGFVISLALFTWFRAKAYYAAGLYPVIIAAGCSYLALQFNQGWKRKYLRALIVILPLALFSVTLKYAYPVLSPQQIVGSHDKYARVGALRWEDGLQHDLPQDFADMLAWKEMAALTDIAYAKVKDKSALLVRADNYGEAGAINYYSKFKNINAVTYNADYLYWFKMDKPIKHVILVRESNEEDPQRKKEQPFFKKITKIGEVTVPYAREKGAAVFLLEDATIDINSRVQTEIEEEKHDH</sequence>
<dbReference type="RefSeq" id="WP_090765293.1">
    <property type="nucleotide sequence ID" value="NZ_FMZH01000002.1"/>
</dbReference>
<name>A0A1G6LXV6_9SPHI</name>
<keyword evidence="5 8" id="KW-0812">Transmembrane</keyword>
<keyword evidence="2" id="KW-1003">Cell membrane</keyword>
<gene>
    <name evidence="10" type="ORF">SAMN04488024_102174</name>
</gene>